<name>A0AAN0VJC8_9RHOB</name>
<dbReference type="RefSeq" id="WP_044050746.1">
    <property type="nucleotide sequence ID" value="NZ_CP003984.1"/>
</dbReference>
<evidence type="ECO:0000256" key="1">
    <source>
        <dbReference type="SAM" id="Phobius"/>
    </source>
</evidence>
<evidence type="ECO:0000259" key="2">
    <source>
        <dbReference type="Pfam" id="PF07331"/>
    </source>
</evidence>
<dbReference type="Pfam" id="PF07331">
    <property type="entry name" value="TctB"/>
    <property type="match status" value="1"/>
</dbReference>
<dbReference type="AlphaFoldDB" id="A0AAN0VJC8"/>
<reference evidence="3 4" key="1">
    <citation type="journal article" date="2014" name="ISME J.">
        <title>Adaptation of an abundant Roseobacter RCA organism to pelagic systems revealed by genomic and transcriptomic analyses.</title>
        <authorList>
            <person name="Voget S."/>
            <person name="Wemheuer B."/>
            <person name="Brinkhoff T."/>
            <person name="Vollmers J."/>
            <person name="Dietrich S."/>
            <person name="Giebel H.A."/>
            <person name="Beardsley C."/>
            <person name="Sardemann C."/>
            <person name="Bakenhus I."/>
            <person name="Billerbeck S."/>
            <person name="Daniel R."/>
            <person name="Simon M."/>
        </authorList>
    </citation>
    <scope>NUCLEOTIDE SEQUENCE [LARGE SCALE GENOMIC DNA]</scope>
    <source>
        <strain evidence="3 4">RCA23</strain>
    </source>
</reference>
<dbReference type="InterPro" id="IPR009936">
    <property type="entry name" value="DUF1468"/>
</dbReference>
<feature type="transmembrane region" description="Helical" evidence="1">
    <location>
        <begin position="77"/>
        <end position="102"/>
    </location>
</feature>
<accession>A0AAN0VJC8</accession>
<feature type="transmembrane region" description="Helical" evidence="1">
    <location>
        <begin position="38"/>
        <end position="56"/>
    </location>
</feature>
<feature type="transmembrane region" description="Helical" evidence="1">
    <location>
        <begin position="114"/>
        <end position="133"/>
    </location>
</feature>
<keyword evidence="1" id="KW-0812">Transmembrane</keyword>
<protein>
    <submittedName>
        <fullName evidence="3">Tripartite tricarboxylate transporter (TTT) protein TctB</fullName>
    </submittedName>
</protein>
<keyword evidence="1" id="KW-1133">Transmembrane helix</keyword>
<gene>
    <name evidence="3" type="primary">tctB</name>
    <name evidence="3" type="ORF">RCA23_c26450</name>
</gene>
<dbReference type="EMBL" id="CP003984">
    <property type="protein sequence ID" value="AII88162.1"/>
    <property type="molecule type" value="Genomic_DNA"/>
</dbReference>
<feature type="domain" description="DUF1468" evidence="2">
    <location>
        <begin position="6"/>
        <end position="135"/>
    </location>
</feature>
<organism evidence="3 4">
    <name type="scientific">Planktomarina temperata RCA23</name>
    <dbReference type="NCBI Taxonomy" id="666509"/>
    <lineage>
        <taxon>Bacteria</taxon>
        <taxon>Pseudomonadati</taxon>
        <taxon>Pseudomonadota</taxon>
        <taxon>Alphaproteobacteria</taxon>
        <taxon>Rhodobacterales</taxon>
        <taxon>Paracoccaceae</taxon>
        <taxon>Planktomarina</taxon>
    </lineage>
</organism>
<evidence type="ECO:0000313" key="4">
    <source>
        <dbReference type="Proteomes" id="UP000028680"/>
    </source>
</evidence>
<proteinExistence type="predicted"/>
<sequence>MASDRIFGLVTLITAVAYIAAATQIQTNFFSGQYLPKLFPIMIGTVAAISALVMIFKPDPEPEWPASRAWKNMAIAVAVLALYSIFLKPLGFIFPTAFAAGIVSYQISPRKLPALFSGVGLSLGLFVLFKFLLGLGNIVAYRIPTPAKLWEAISVLIPFVGH</sequence>
<dbReference type="Proteomes" id="UP000028680">
    <property type="component" value="Chromosome"/>
</dbReference>
<evidence type="ECO:0000313" key="3">
    <source>
        <dbReference type="EMBL" id="AII88162.1"/>
    </source>
</evidence>
<dbReference type="KEGG" id="ptp:RCA23_c26450"/>
<keyword evidence="1" id="KW-0472">Membrane</keyword>
<keyword evidence="4" id="KW-1185">Reference proteome</keyword>